<evidence type="ECO:0000313" key="1">
    <source>
        <dbReference type="EMBL" id="QJB04292.1"/>
    </source>
</evidence>
<protein>
    <submittedName>
        <fullName evidence="1">Uncharacterized protein</fullName>
    </submittedName>
</protein>
<organism evidence="1">
    <name type="scientific">viral metagenome</name>
    <dbReference type="NCBI Taxonomy" id="1070528"/>
    <lineage>
        <taxon>unclassified sequences</taxon>
        <taxon>metagenomes</taxon>
        <taxon>organismal metagenomes</taxon>
    </lineage>
</organism>
<name>A0A6M3MHN1_9ZZZZ</name>
<sequence>MEKFGYWPSVGAFVREAAIKMVTEWQDRLKEDPAMSVPIPIVLDEEGRKIDRLKETEAKEKKS</sequence>
<proteinExistence type="predicted"/>
<gene>
    <name evidence="1" type="ORF">MM171B00346_0004</name>
</gene>
<accession>A0A6M3MHN1</accession>
<dbReference type="AlphaFoldDB" id="A0A6M3MHN1"/>
<dbReference type="EMBL" id="MT143879">
    <property type="protein sequence ID" value="QJB04292.1"/>
    <property type="molecule type" value="Genomic_DNA"/>
</dbReference>
<reference evidence="1" key="1">
    <citation type="submission" date="2020-03" db="EMBL/GenBank/DDBJ databases">
        <title>The deep terrestrial virosphere.</title>
        <authorList>
            <person name="Holmfeldt K."/>
            <person name="Nilsson E."/>
            <person name="Simone D."/>
            <person name="Lopez-Fernandez M."/>
            <person name="Wu X."/>
            <person name="de Brujin I."/>
            <person name="Lundin D."/>
            <person name="Andersson A."/>
            <person name="Bertilsson S."/>
            <person name="Dopson M."/>
        </authorList>
    </citation>
    <scope>NUCLEOTIDE SEQUENCE</scope>
    <source>
        <strain evidence="1">MM171B00346</strain>
    </source>
</reference>